<evidence type="ECO:0000313" key="3">
    <source>
        <dbReference type="Proteomes" id="UP000615760"/>
    </source>
</evidence>
<dbReference type="Gene3D" id="1.10.10.2910">
    <property type="match status" value="1"/>
</dbReference>
<gene>
    <name evidence="2" type="ORF">GCM10007424_00200</name>
</gene>
<evidence type="ECO:0000313" key="2">
    <source>
        <dbReference type="EMBL" id="GGB64296.1"/>
    </source>
</evidence>
<feature type="domain" description="IrrE N-terminal-like" evidence="1">
    <location>
        <begin position="38"/>
        <end position="144"/>
    </location>
</feature>
<name>A0ABQ1JBJ4_9FLAO</name>
<evidence type="ECO:0000259" key="1">
    <source>
        <dbReference type="Pfam" id="PF06114"/>
    </source>
</evidence>
<accession>A0ABQ1JBJ4</accession>
<protein>
    <recommendedName>
        <fullName evidence="1">IrrE N-terminal-like domain-containing protein</fullName>
    </recommendedName>
</protein>
<dbReference type="EMBL" id="BMJE01000001">
    <property type="protein sequence ID" value="GGB64296.1"/>
    <property type="molecule type" value="Genomic_DNA"/>
</dbReference>
<sequence length="153" mass="17477">MAEYLKVPIYNASEFLTSNDEHEKLAGSESDASGWSALTMVTKEGNQIIIHNDFHNPPRQQSNIMHEIAHIVCNHKIESVNYPFPIPLGMRDFNKEQEDEAIYLGATLQLSKPCLLWSIKKKLSITAISEEYNASEEMVRFRLNITGLSRRLK</sequence>
<keyword evidence="3" id="KW-1185">Reference proteome</keyword>
<dbReference type="Pfam" id="PF06114">
    <property type="entry name" value="Peptidase_M78"/>
    <property type="match status" value="1"/>
</dbReference>
<comment type="caution">
    <text evidence="2">The sequence shown here is derived from an EMBL/GenBank/DDBJ whole genome shotgun (WGS) entry which is preliminary data.</text>
</comment>
<dbReference type="Proteomes" id="UP000615760">
    <property type="component" value="Unassembled WGS sequence"/>
</dbReference>
<proteinExistence type="predicted"/>
<organism evidence="2 3">
    <name type="scientific">Flavobacterium suaedae</name>
    <dbReference type="NCBI Taxonomy" id="1767027"/>
    <lineage>
        <taxon>Bacteria</taxon>
        <taxon>Pseudomonadati</taxon>
        <taxon>Bacteroidota</taxon>
        <taxon>Flavobacteriia</taxon>
        <taxon>Flavobacteriales</taxon>
        <taxon>Flavobacteriaceae</taxon>
        <taxon>Flavobacterium</taxon>
    </lineage>
</organism>
<dbReference type="InterPro" id="IPR010359">
    <property type="entry name" value="IrrE_HExxH"/>
</dbReference>
<reference evidence="3" key="1">
    <citation type="journal article" date="2019" name="Int. J. Syst. Evol. Microbiol.">
        <title>The Global Catalogue of Microorganisms (GCM) 10K type strain sequencing project: providing services to taxonomists for standard genome sequencing and annotation.</title>
        <authorList>
            <consortium name="The Broad Institute Genomics Platform"/>
            <consortium name="The Broad Institute Genome Sequencing Center for Infectious Disease"/>
            <person name="Wu L."/>
            <person name="Ma J."/>
        </authorList>
    </citation>
    <scope>NUCLEOTIDE SEQUENCE [LARGE SCALE GENOMIC DNA]</scope>
    <source>
        <strain evidence="3">CGMCC 1.15461</strain>
    </source>
</reference>